<accession>A0ABP8GXY4</accession>
<comment type="caution">
    <text evidence="1">The sequence shown here is derived from an EMBL/GenBank/DDBJ whole genome shotgun (WGS) entry which is preliminary data.</text>
</comment>
<dbReference type="Gene3D" id="1.20.1260.10">
    <property type="match status" value="1"/>
</dbReference>
<dbReference type="InterPro" id="IPR010287">
    <property type="entry name" value="DUF892_YciF-like"/>
</dbReference>
<protein>
    <submittedName>
        <fullName evidence="1">DUF892 family protein</fullName>
    </submittedName>
</protein>
<gene>
    <name evidence="1" type="ORF">GCM10023144_20080</name>
</gene>
<dbReference type="Proteomes" id="UP001501671">
    <property type="component" value="Unassembled WGS sequence"/>
</dbReference>
<dbReference type="CDD" id="cd00657">
    <property type="entry name" value="Ferritin_like"/>
    <property type="match status" value="1"/>
</dbReference>
<name>A0ABP8GXY4_9BURK</name>
<dbReference type="InterPro" id="IPR047114">
    <property type="entry name" value="YciF"/>
</dbReference>
<dbReference type="SUPFAM" id="SSF47240">
    <property type="entry name" value="Ferritin-like"/>
    <property type="match status" value="1"/>
</dbReference>
<dbReference type="Pfam" id="PF05974">
    <property type="entry name" value="DUF892"/>
    <property type="match status" value="1"/>
</dbReference>
<dbReference type="InterPro" id="IPR012347">
    <property type="entry name" value="Ferritin-like"/>
</dbReference>
<evidence type="ECO:0000313" key="2">
    <source>
        <dbReference type="Proteomes" id="UP001501671"/>
    </source>
</evidence>
<proteinExistence type="predicted"/>
<evidence type="ECO:0000313" key="1">
    <source>
        <dbReference type="EMBL" id="GAA4331435.1"/>
    </source>
</evidence>
<dbReference type="PANTHER" id="PTHR30565">
    <property type="entry name" value="PROTEIN YCIF"/>
    <property type="match status" value="1"/>
</dbReference>
<sequence>MPDSKEHLMDWLRDAHAMEQQAEQMLTSMSGRIENYPDLKARVDQHIGETRNQALKLERCIQRLGGDTSAIKDMTGRAMAMMQGLAGMFASDEVVKGAMASYAFEHLEIAAYTELCAAARTLGDTQTLQTCEEILEEEKAMAAWLGEHLSAVTQRFLVLSDTAGSQAKR</sequence>
<dbReference type="EMBL" id="BAABFO010000008">
    <property type="protein sequence ID" value="GAA4331435.1"/>
    <property type="molecule type" value="Genomic_DNA"/>
</dbReference>
<organism evidence="1 2">
    <name type="scientific">Pigmentiphaga soli</name>
    <dbReference type="NCBI Taxonomy" id="1007095"/>
    <lineage>
        <taxon>Bacteria</taxon>
        <taxon>Pseudomonadati</taxon>
        <taxon>Pseudomonadota</taxon>
        <taxon>Betaproteobacteria</taxon>
        <taxon>Burkholderiales</taxon>
        <taxon>Alcaligenaceae</taxon>
        <taxon>Pigmentiphaga</taxon>
    </lineage>
</organism>
<keyword evidence="2" id="KW-1185">Reference proteome</keyword>
<dbReference type="RefSeq" id="WP_345248913.1">
    <property type="nucleotide sequence ID" value="NZ_BAABFO010000008.1"/>
</dbReference>
<dbReference type="PANTHER" id="PTHR30565:SF9">
    <property type="entry name" value="PROTEIN YCIF"/>
    <property type="match status" value="1"/>
</dbReference>
<dbReference type="InterPro" id="IPR009078">
    <property type="entry name" value="Ferritin-like_SF"/>
</dbReference>
<reference evidence="2" key="1">
    <citation type="journal article" date="2019" name="Int. J. Syst. Evol. Microbiol.">
        <title>The Global Catalogue of Microorganisms (GCM) 10K type strain sequencing project: providing services to taxonomists for standard genome sequencing and annotation.</title>
        <authorList>
            <consortium name="The Broad Institute Genomics Platform"/>
            <consortium name="The Broad Institute Genome Sequencing Center for Infectious Disease"/>
            <person name="Wu L."/>
            <person name="Ma J."/>
        </authorList>
    </citation>
    <scope>NUCLEOTIDE SEQUENCE [LARGE SCALE GENOMIC DNA]</scope>
    <source>
        <strain evidence="2">JCM 17666</strain>
    </source>
</reference>